<keyword evidence="1" id="KW-1277">Toxin-antitoxin system</keyword>
<sequence length="76" mass="8741">MSRSSISQTASRDLVEILDYFTNINIDAGERFIQEFEKKCKNIVTFPNMGRSYEDIAPFLRGLPIKISWDVRTPGL</sequence>
<name>A0A8J7K3K9_9CYAN</name>
<comment type="caution">
    <text evidence="2">The sequence shown here is derived from an EMBL/GenBank/DDBJ whole genome shotgun (WGS) entry which is preliminary data.</text>
</comment>
<evidence type="ECO:0000313" key="2">
    <source>
        <dbReference type="EMBL" id="MBE9214272.1"/>
    </source>
</evidence>
<dbReference type="InterPro" id="IPR007712">
    <property type="entry name" value="RelE/ParE_toxin"/>
</dbReference>
<keyword evidence="3" id="KW-1185">Reference proteome</keyword>
<dbReference type="EMBL" id="JADEWL010000055">
    <property type="protein sequence ID" value="MBE9214272.1"/>
    <property type="molecule type" value="Genomic_DNA"/>
</dbReference>
<dbReference type="Gene3D" id="3.30.2310.20">
    <property type="entry name" value="RelE-like"/>
    <property type="match status" value="1"/>
</dbReference>
<dbReference type="Proteomes" id="UP000620559">
    <property type="component" value="Unassembled WGS sequence"/>
</dbReference>
<protein>
    <submittedName>
        <fullName evidence="2">Type II toxin-antitoxin system RelE/ParE family toxin</fullName>
    </submittedName>
</protein>
<proteinExistence type="predicted"/>
<accession>A0A8J7K3K9</accession>
<organism evidence="2 3">
    <name type="scientific">Plectonema cf. radiosum LEGE 06105</name>
    <dbReference type="NCBI Taxonomy" id="945769"/>
    <lineage>
        <taxon>Bacteria</taxon>
        <taxon>Bacillati</taxon>
        <taxon>Cyanobacteriota</taxon>
        <taxon>Cyanophyceae</taxon>
        <taxon>Oscillatoriophycideae</taxon>
        <taxon>Oscillatoriales</taxon>
        <taxon>Microcoleaceae</taxon>
        <taxon>Plectonema</taxon>
    </lineage>
</organism>
<dbReference type="InterPro" id="IPR035093">
    <property type="entry name" value="RelE/ParE_toxin_dom_sf"/>
</dbReference>
<reference evidence="2" key="1">
    <citation type="submission" date="2020-10" db="EMBL/GenBank/DDBJ databases">
        <authorList>
            <person name="Castelo-Branco R."/>
            <person name="Eusebio N."/>
            <person name="Adriana R."/>
            <person name="Vieira A."/>
            <person name="Brugerolle De Fraissinette N."/>
            <person name="Rezende De Castro R."/>
            <person name="Schneider M.P."/>
            <person name="Vasconcelos V."/>
            <person name="Leao P.N."/>
        </authorList>
    </citation>
    <scope>NUCLEOTIDE SEQUENCE</scope>
    <source>
        <strain evidence="2">LEGE 06105</strain>
    </source>
</reference>
<evidence type="ECO:0000256" key="1">
    <source>
        <dbReference type="ARBA" id="ARBA00022649"/>
    </source>
</evidence>
<dbReference type="RefSeq" id="WP_193921887.1">
    <property type="nucleotide sequence ID" value="NZ_JADEWL010000055.1"/>
</dbReference>
<gene>
    <name evidence="2" type="ORF">IQ247_16625</name>
</gene>
<evidence type="ECO:0000313" key="3">
    <source>
        <dbReference type="Proteomes" id="UP000620559"/>
    </source>
</evidence>
<dbReference type="Pfam" id="PF05016">
    <property type="entry name" value="ParE_toxin"/>
    <property type="match status" value="1"/>
</dbReference>
<dbReference type="AlphaFoldDB" id="A0A8J7K3K9"/>